<accession>A0A250X712</accession>
<evidence type="ECO:0000259" key="2">
    <source>
        <dbReference type="Pfam" id="PF12146"/>
    </source>
</evidence>
<protein>
    <recommendedName>
        <fullName evidence="2">Serine aminopeptidase S33 domain-containing protein</fullName>
    </recommendedName>
</protein>
<dbReference type="Gene3D" id="3.40.50.1820">
    <property type="entry name" value="alpha/beta hydrolase"/>
    <property type="match status" value="1"/>
</dbReference>
<organism evidence="3 4">
    <name type="scientific">Chlamydomonas eustigma</name>
    <dbReference type="NCBI Taxonomy" id="1157962"/>
    <lineage>
        <taxon>Eukaryota</taxon>
        <taxon>Viridiplantae</taxon>
        <taxon>Chlorophyta</taxon>
        <taxon>core chlorophytes</taxon>
        <taxon>Chlorophyceae</taxon>
        <taxon>CS clade</taxon>
        <taxon>Chlamydomonadales</taxon>
        <taxon>Chlamydomonadaceae</taxon>
        <taxon>Chlamydomonas</taxon>
    </lineage>
</organism>
<proteinExistence type="predicted"/>
<keyword evidence="4" id="KW-1185">Reference proteome</keyword>
<dbReference type="PANTHER" id="PTHR16138:SF7">
    <property type="entry name" value="PALMITOYL-PROTEIN THIOESTERASE ABHD10, MITOCHONDRIAL"/>
    <property type="match status" value="1"/>
</dbReference>
<dbReference type="OrthoDB" id="408373at2759"/>
<dbReference type="InterPro" id="IPR022742">
    <property type="entry name" value="Hydrolase_4"/>
</dbReference>
<evidence type="ECO:0000313" key="3">
    <source>
        <dbReference type="EMBL" id="GAX78836.1"/>
    </source>
</evidence>
<comment type="caution">
    <text evidence="3">The sequence shown here is derived from an EMBL/GenBank/DDBJ whole genome shotgun (WGS) entry which is preliminary data.</text>
</comment>
<feature type="domain" description="Serine aminopeptidase S33" evidence="2">
    <location>
        <begin position="19"/>
        <end position="189"/>
    </location>
</feature>
<gene>
    <name evidence="3" type="ORF">CEUSTIGMA_g6273.t1</name>
</gene>
<dbReference type="AlphaFoldDB" id="A0A250X712"/>
<keyword evidence="1" id="KW-0378">Hydrolase</keyword>
<sequence length="261" mass="28607">MDVMDHVIAPPSLESALTTESASQAGIKKLILIGSSIGGWILLLLAMKQWRHSCQLHAVVLVNPAIDLSETFWLSLSHEEQAIVKSSGVQSLKSPYLSPGYDLVGLAFFEQGRRNLLLVSHKGTNPQNPLNTSLAQRHCAASPLPYTTDCHLAAPLKGMTCPLQILHGDEDQVVLLSTSMNLLELWGSRRPSCNRCPSSTVRESAISLTPEVGHFTHTNTYYDLIKMSCDESATHHPGSIYTAVREADNARYCINREGVTF</sequence>
<dbReference type="Proteomes" id="UP000232323">
    <property type="component" value="Unassembled WGS sequence"/>
</dbReference>
<dbReference type="PANTHER" id="PTHR16138">
    <property type="entry name" value="MYCOPHENOLIC ACID ACYL-GLUCURONIDE ESTERASE, MITOCHONDRIAL"/>
    <property type="match status" value="1"/>
</dbReference>
<evidence type="ECO:0000313" key="4">
    <source>
        <dbReference type="Proteomes" id="UP000232323"/>
    </source>
</evidence>
<dbReference type="InterPro" id="IPR052382">
    <property type="entry name" value="ABHD10_acyl-thioesterase"/>
</dbReference>
<dbReference type="InterPro" id="IPR029058">
    <property type="entry name" value="AB_hydrolase_fold"/>
</dbReference>
<dbReference type="SUPFAM" id="SSF53474">
    <property type="entry name" value="alpha/beta-Hydrolases"/>
    <property type="match status" value="1"/>
</dbReference>
<reference evidence="3 4" key="1">
    <citation type="submission" date="2017-08" db="EMBL/GenBank/DDBJ databases">
        <title>Acidophilic green algal genome provides insights into adaptation to an acidic environment.</title>
        <authorList>
            <person name="Hirooka S."/>
            <person name="Hirose Y."/>
            <person name="Kanesaki Y."/>
            <person name="Higuchi S."/>
            <person name="Fujiwara T."/>
            <person name="Onuma R."/>
            <person name="Era A."/>
            <person name="Ohbayashi R."/>
            <person name="Uzuka A."/>
            <person name="Nozaki H."/>
            <person name="Yoshikawa H."/>
            <person name="Miyagishima S.Y."/>
        </authorList>
    </citation>
    <scope>NUCLEOTIDE SEQUENCE [LARGE SCALE GENOMIC DNA]</scope>
    <source>
        <strain evidence="3 4">NIES-2499</strain>
    </source>
</reference>
<name>A0A250X712_9CHLO</name>
<evidence type="ECO:0000256" key="1">
    <source>
        <dbReference type="ARBA" id="ARBA00022801"/>
    </source>
</evidence>
<dbReference type="GO" id="GO:0004553">
    <property type="term" value="F:hydrolase activity, hydrolyzing O-glycosyl compounds"/>
    <property type="evidence" value="ECO:0007669"/>
    <property type="project" value="TreeGrafter"/>
</dbReference>
<dbReference type="EMBL" id="BEGY01000036">
    <property type="protein sequence ID" value="GAX78836.1"/>
    <property type="molecule type" value="Genomic_DNA"/>
</dbReference>
<dbReference type="Pfam" id="PF12146">
    <property type="entry name" value="Hydrolase_4"/>
    <property type="match status" value="1"/>
</dbReference>